<dbReference type="AlphaFoldDB" id="A0A7C8INJ4"/>
<sequence length="311" mass="35014">MPAPATKRRGESGTFYSFVQPLGKFAHTRKNVWLIEEDGKSDVEFVAKGPSPEDDKLLGWPAFQHELKMQRLFNEDKMIRPMVDFIPSSTTDDPMMVLKPFELTLWDARNVRPMTTPEIKWIMEGVLYLKMENIGITGFDNNKPNGNIREIIVRIADCGSISEPGRHEISSLTYRSPEVYFGKPWNQSTDIWSWGIILAQLLLAQVDFTSPGMYDTISSGTLENKTQAARTAMAADFNLFSIPLYVEEGSSSLLPCERPGPEDIYMWAVNMSEKGISGEDIQFLVDVLNPRPDVRPTAAEIIQGGYLKVVV</sequence>
<dbReference type="InterPro" id="IPR011009">
    <property type="entry name" value="Kinase-like_dom_sf"/>
</dbReference>
<dbReference type="Gene3D" id="1.10.510.10">
    <property type="entry name" value="Transferase(Phosphotransferase) domain 1"/>
    <property type="match status" value="1"/>
</dbReference>
<keyword evidence="3" id="KW-1185">Reference proteome</keyword>
<gene>
    <name evidence="2" type="ORF">GQX73_g8984</name>
</gene>
<dbReference type="Proteomes" id="UP000481858">
    <property type="component" value="Unassembled WGS sequence"/>
</dbReference>
<comment type="caution">
    <text evidence="2">The sequence shown here is derived from an EMBL/GenBank/DDBJ whole genome shotgun (WGS) entry which is preliminary data.</text>
</comment>
<accession>A0A7C8INJ4</accession>
<dbReference type="InParanoid" id="A0A7C8INJ4"/>
<feature type="domain" description="Protein kinase" evidence="1">
    <location>
        <begin position="1"/>
        <end position="307"/>
    </location>
</feature>
<protein>
    <recommendedName>
        <fullName evidence="1">Protein kinase domain-containing protein</fullName>
    </recommendedName>
</protein>
<dbReference type="PROSITE" id="PS50011">
    <property type="entry name" value="PROTEIN_KINASE_DOM"/>
    <property type="match status" value="1"/>
</dbReference>
<evidence type="ECO:0000313" key="3">
    <source>
        <dbReference type="Proteomes" id="UP000481858"/>
    </source>
</evidence>
<reference evidence="2 3" key="1">
    <citation type="submission" date="2019-12" db="EMBL/GenBank/DDBJ databases">
        <title>Draft genome sequence of the ascomycete Xylaria multiplex DSM 110363.</title>
        <authorList>
            <person name="Buettner E."/>
            <person name="Kellner H."/>
        </authorList>
    </citation>
    <scope>NUCLEOTIDE SEQUENCE [LARGE SCALE GENOMIC DNA]</scope>
    <source>
        <strain evidence="2 3">DSM 110363</strain>
    </source>
</reference>
<dbReference type="SMART" id="SM00220">
    <property type="entry name" value="S_TKc"/>
    <property type="match status" value="1"/>
</dbReference>
<organism evidence="2 3">
    <name type="scientific">Xylaria multiplex</name>
    <dbReference type="NCBI Taxonomy" id="323545"/>
    <lineage>
        <taxon>Eukaryota</taxon>
        <taxon>Fungi</taxon>
        <taxon>Dikarya</taxon>
        <taxon>Ascomycota</taxon>
        <taxon>Pezizomycotina</taxon>
        <taxon>Sordariomycetes</taxon>
        <taxon>Xylariomycetidae</taxon>
        <taxon>Xylariales</taxon>
        <taxon>Xylariaceae</taxon>
        <taxon>Xylaria</taxon>
    </lineage>
</organism>
<dbReference type="GO" id="GO:0004672">
    <property type="term" value="F:protein kinase activity"/>
    <property type="evidence" value="ECO:0007669"/>
    <property type="project" value="InterPro"/>
</dbReference>
<dbReference type="Pfam" id="PF00069">
    <property type="entry name" value="Pkinase"/>
    <property type="match status" value="1"/>
</dbReference>
<dbReference type="InterPro" id="IPR000719">
    <property type="entry name" value="Prot_kinase_dom"/>
</dbReference>
<proteinExistence type="predicted"/>
<evidence type="ECO:0000313" key="2">
    <source>
        <dbReference type="EMBL" id="KAF2964584.1"/>
    </source>
</evidence>
<dbReference type="SUPFAM" id="SSF56112">
    <property type="entry name" value="Protein kinase-like (PK-like)"/>
    <property type="match status" value="1"/>
</dbReference>
<dbReference type="OrthoDB" id="5979581at2759"/>
<evidence type="ECO:0000259" key="1">
    <source>
        <dbReference type="PROSITE" id="PS50011"/>
    </source>
</evidence>
<name>A0A7C8INJ4_9PEZI</name>
<dbReference type="GO" id="GO:0005524">
    <property type="term" value="F:ATP binding"/>
    <property type="evidence" value="ECO:0007669"/>
    <property type="project" value="InterPro"/>
</dbReference>
<dbReference type="EMBL" id="WUBL01000145">
    <property type="protein sequence ID" value="KAF2964584.1"/>
    <property type="molecule type" value="Genomic_DNA"/>
</dbReference>